<dbReference type="RefSeq" id="WP_146372050.1">
    <property type="nucleotide sequence ID" value="NZ_SJPP01000001.1"/>
</dbReference>
<dbReference type="PROSITE" id="PS00194">
    <property type="entry name" value="THIOREDOXIN_1"/>
    <property type="match status" value="1"/>
</dbReference>
<dbReference type="InterPro" id="IPR013766">
    <property type="entry name" value="Thioredoxin_domain"/>
</dbReference>
<dbReference type="OrthoDB" id="232968at2"/>
<dbReference type="PROSITE" id="PS51352">
    <property type="entry name" value="THIOREDOXIN_2"/>
    <property type="match status" value="1"/>
</dbReference>
<dbReference type="SUPFAM" id="SSF52047">
    <property type="entry name" value="RNI-like"/>
    <property type="match status" value="1"/>
</dbReference>
<dbReference type="Gene3D" id="2.130.10.10">
    <property type="entry name" value="YVTN repeat-like/Quinoprotein amine dehydrogenase"/>
    <property type="match status" value="1"/>
</dbReference>
<dbReference type="SMART" id="SM00367">
    <property type="entry name" value="LRR_CC"/>
    <property type="match status" value="2"/>
</dbReference>
<dbReference type="GO" id="GO:0016209">
    <property type="term" value="F:antioxidant activity"/>
    <property type="evidence" value="ECO:0007669"/>
    <property type="project" value="InterPro"/>
</dbReference>
<feature type="domain" description="Thioredoxin" evidence="7">
    <location>
        <begin position="52"/>
        <end position="201"/>
    </location>
</feature>
<evidence type="ECO:0000313" key="9">
    <source>
        <dbReference type="Proteomes" id="UP000320735"/>
    </source>
</evidence>
<proteinExistence type="predicted"/>
<dbReference type="InterPro" id="IPR036322">
    <property type="entry name" value="WD40_repeat_dom_sf"/>
</dbReference>
<evidence type="ECO:0000256" key="3">
    <source>
        <dbReference type="ARBA" id="ARBA00023284"/>
    </source>
</evidence>
<dbReference type="PROSITE" id="PS50294">
    <property type="entry name" value="WD_REPEATS_REGION"/>
    <property type="match status" value="3"/>
</dbReference>
<evidence type="ECO:0000313" key="8">
    <source>
        <dbReference type="EMBL" id="TWU14780.1"/>
    </source>
</evidence>
<dbReference type="GO" id="GO:0000776">
    <property type="term" value="C:kinetochore"/>
    <property type="evidence" value="ECO:0007669"/>
    <property type="project" value="UniProtKB-KW"/>
</dbReference>
<dbReference type="Pfam" id="PF00400">
    <property type="entry name" value="WD40"/>
    <property type="match status" value="3"/>
</dbReference>
<dbReference type="Pfam" id="PF00578">
    <property type="entry name" value="AhpC-TSA"/>
    <property type="match status" value="1"/>
</dbReference>
<accession>A0A5C6BRD3</accession>
<dbReference type="InterPro" id="IPR015943">
    <property type="entry name" value="WD40/YVTN_repeat-like_dom_sf"/>
</dbReference>
<dbReference type="GO" id="GO:0000781">
    <property type="term" value="C:chromosome, telomeric region"/>
    <property type="evidence" value="ECO:0007669"/>
    <property type="project" value="UniProtKB-SubCell"/>
</dbReference>
<keyword evidence="3" id="KW-0676">Redox-active center</keyword>
<dbReference type="InterPro" id="IPR006553">
    <property type="entry name" value="Leu-rich_rpt_Cys-con_subtyp"/>
</dbReference>
<dbReference type="Gene3D" id="3.80.10.10">
    <property type="entry name" value="Ribonuclease Inhibitor"/>
    <property type="match status" value="1"/>
</dbReference>
<dbReference type="SUPFAM" id="SSF52833">
    <property type="entry name" value="Thioredoxin-like"/>
    <property type="match status" value="1"/>
</dbReference>
<dbReference type="CDD" id="cd02966">
    <property type="entry name" value="TlpA_like_family"/>
    <property type="match status" value="1"/>
</dbReference>
<protein>
    <submittedName>
        <fullName evidence="8">Thiol-disulfide oxidoreductase ResA</fullName>
    </submittedName>
</protein>
<dbReference type="SUPFAM" id="SSF50978">
    <property type="entry name" value="WD40 repeat-like"/>
    <property type="match status" value="1"/>
</dbReference>
<dbReference type="GO" id="GO:0006260">
    <property type="term" value="P:DNA replication"/>
    <property type="evidence" value="ECO:0007669"/>
    <property type="project" value="UniProtKB-KW"/>
</dbReference>
<evidence type="ECO:0000256" key="4">
    <source>
        <dbReference type="PROSITE-ProRule" id="PRU00221"/>
    </source>
</evidence>
<reference evidence="8 9" key="1">
    <citation type="submission" date="2019-02" db="EMBL/GenBank/DDBJ databases">
        <title>Deep-cultivation of Planctomycetes and their phenomic and genomic characterization uncovers novel biology.</title>
        <authorList>
            <person name="Wiegand S."/>
            <person name="Jogler M."/>
            <person name="Boedeker C."/>
            <person name="Pinto D."/>
            <person name="Vollmers J."/>
            <person name="Rivas-Marin E."/>
            <person name="Kohn T."/>
            <person name="Peeters S.H."/>
            <person name="Heuer A."/>
            <person name="Rast P."/>
            <person name="Oberbeckmann S."/>
            <person name="Bunk B."/>
            <person name="Jeske O."/>
            <person name="Meyerdierks A."/>
            <person name="Storesund J.E."/>
            <person name="Kallscheuer N."/>
            <person name="Luecker S."/>
            <person name="Lage O.M."/>
            <person name="Pohl T."/>
            <person name="Merkel B.J."/>
            <person name="Hornburger P."/>
            <person name="Mueller R.-W."/>
            <person name="Bruemmer F."/>
            <person name="Labrenz M."/>
            <person name="Spormann A.M."/>
            <person name="Op Den Camp H."/>
            <person name="Overmann J."/>
            <person name="Amann R."/>
            <person name="Jetten M.S.M."/>
            <person name="Mascher T."/>
            <person name="Medema M.H."/>
            <person name="Devos D.P."/>
            <person name="Kaster A.-K."/>
            <person name="Ovreas L."/>
            <person name="Rohde M."/>
            <person name="Galperin M.Y."/>
            <person name="Jogler C."/>
        </authorList>
    </citation>
    <scope>NUCLEOTIDE SEQUENCE [LARGE SCALE GENOMIC DNA]</scope>
    <source>
        <strain evidence="8 9">CA54</strain>
    </source>
</reference>
<dbReference type="InterPro" id="IPR032675">
    <property type="entry name" value="LRR_dom_sf"/>
</dbReference>
<gene>
    <name evidence="8" type="primary">resA_6</name>
    <name evidence="8" type="ORF">CA54_36490</name>
</gene>
<sequence length="729" mass="79338" precursor="true">MSKTSPYCIVSRLFVYSTILAYATSAHFAVAADSQPADMTDDTAQVDIQAGLELGNIAPTFSATDLDGKTIDLQKIAGESKYILLDFWASYCGPCRAEFPHLRKLNADYKDRGLQIIGVCSDTDRDTAARAAEQAELNYPHVYHADQAQQSVTTLYQVTGIPQTYILDSNLRVVAKGLRGSSLEHRIAELFLVADLAHLKPNDQVVVAKDKAPLKVINDVLAELPKGQQLKVVSTQGDWIWTYVDRDGKRTKGWINAKLIALANDSEGPAQANEEALDGHMSGSKADSAGDNVLLTSDEGSSELTVKPAKSESPAPPAPSTPEPADWELQNPDEMPRLFEFAGTRNLKSDLTDEAVGEIGRFKLTGTDMTCAAVAPDGRFVVSGGNDSVIRLWDAVTGREIRQFDGHEAKILTLAFSADGQHILSGSTDASVRLWDVESGTELHTYAGHESDVISVAFAPGGRFATSTGRDNTLRMWKLPVATMHTQIEDVPADRIVRRLIVDEPKQIAAAKVEPNTLDGEVKLNAAGHIVAIDFRTSRANNATLKQLCKLEHLETLYIYGPNINDAGLESLQGLTQLKHLWLTATNITDAGMRSLSGLEQLESLVLSHCDGVSDAGLAHIEKLTTLKDLWLNETHVTDRGLKHLAGMTDLEMLVLPGNDGITDDGLKHLSKLTNLRDLWLNGANVSDKGLTLVAQLDRLQFVDAGQTQITAMGAQQFHQQLPYCDLEY</sequence>
<dbReference type="PANTHER" id="PTHR19879">
    <property type="entry name" value="TRANSCRIPTION INITIATION FACTOR TFIID"/>
    <property type="match status" value="1"/>
</dbReference>
<dbReference type="InterPro" id="IPR019775">
    <property type="entry name" value="WD40_repeat_CS"/>
</dbReference>
<evidence type="ECO:0000256" key="2">
    <source>
        <dbReference type="ARBA" id="ARBA00022737"/>
    </source>
</evidence>
<dbReference type="PROSITE" id="PS00678">
    <property type="entry name" value="WD_REPEATS_1"/>
    <property type="match status" value="1"/>
</dbReference>
<feature type="region of interest" description="Disordered" evidence="5">
    <location>
        <begin position="266"/>
        <end position="330"/>
    </location>
</feature>
<dbReference type="InterPro" id="IPR036249">
    <property type="entry name" value="Thioredoxin-like_sf"/>
</dbReference>
<dbReference type="EMBL" id="SJPP01000001">
    <property type="protein sequence ID" value="TWU14780.1"/>
    <property type="molecule type" value="Genomic_DNA"/>
</dbReference>
<organism evidence="8 9">
    <name type="scientific">Symmachiella macrocystis</name>
    <dbReference type="NCBI Taxonomy" id="2527985"/>
    <lineage>
        <taxon>Bacteria</taxon>
        <taxon>Pseudomonadati</taxon>
        <taxon>Planctomycetota</taxon>
        <taxon>Planctomycetia</taxon>
        <taxon>Planctomycetales</taxon>
        <taxon>Planctomycetaceae</taxon>
        <taxon>Symmachiella</taxon>
    </lineage>
</organism>
<feature type="repeat" description="WD" evidence="4">
    <location>
        <begin position="369"/>
        <end position="403"/>
    </location>
</feature>
<evidence type="ECO:0000256" key="5">
    <source>
        <dbReference type="SAM" id="MobiDB-lite"/>
    </source>
</evidence>
<dbReference type="InterPro" id="IPR001680">
    <property type="entry name" value="WD40_rpt"/>
</dbReference>
<dbReference type="AlphaFoldDB" id="A0A5C6BRD3"/>
<dbReference type="InterPro" id="IPR000866">
    <property type="entry name" value="AhpC/TSA"/>
</dbReference>
<feature type="chain" id="PRO_5022737292" evidence="6">
    <location>
        <begin position="32"/>
        <end position="729"/>
    </location>
</feature>
<keyword evidence="6" id="KW-0732">Signal</keyword>
<dbReference type="SMART" id="SM00320">
    <property type="entry name" value="WD40"/>
    <property type="match status" value="3"/>
</dbReference>
<dbReference type="InterPro" id="IPR057207">
    <property type="entry name" value="FBXL15_LRR"/>
</dbReference>
<dbReference type="GO" id="GO:0016491">
    <property type="term" value="F:oxidoreductase activity"/>
    <property type="evidence" value="ECO:0007669"/>
    <property type="project" value="InterPro"/>
</dbReference>
<name>A0A5C6BRD3_9PLAN</name>
<dbReference type="PROSITE" id="PS50082">
    <property type="entry name" value="WD_REPEATS_2"/>
    <property type="match status" value="3"/>
</dbReference>
<dbReference type="Gene3D" id="3.40.30.10">
    <property type="entry name" value="Glutaredoxin"/>
    <property type="match status" value="1"/>
</dbReference>
<feature type="repeat" description="WD" evidence="4">
    <location>
        <begin position="404"/>
        <end position="445"/>
    </location>
</feature>
<dbReference type="InterPro" id="IPR020472">
    <property type="entry name" value="WD40_PAC1"/>
</dbReference>
<evidence type="ECO:0000256" key="6">
    <source>
        <dbReference type="SAM" id="SignalP"/>
    </source>
</evidence>
<dbReference type="InterPro" id="IPR017937">
    <property type="entry name" value="Thioredoxin_CS"/>
</dbReference>
<feature type="signal peptide" evidence="6">
    <location>
        <begin position="1"/>
        <end position="31"/>
    </location>
</feature>
<evidence type="ECO:0000259" key="7">
    <source>
        <dbReference type="PROSITE" id="PS51352"/>
    </source>
</evidence>
<keyword evidence="2" id="KW-0677">Repeat</keyword>
<feature type="repeat" description="WD" evidence="4">
    <location>
        <begin position="446"/>
        <end position="479"/>
    </location>
</feature>
<dbReference type="PRINTS" id="PR00320">
    <property type="entry name" value="GPROTEINBRPT"/>
</dbReference>
<dbReference type="Pfam" id="PF25372">
    <property type="entry name" value="DUF7885"/>
    <property type="match status" value="1"/>
</dbReference>
<dbReference type="PANTHER" id="PTHR19879:SF9">
    <property type="entry name" value="TRANSCRIPTION INITIATION FACTOR TFIID SUBUNIT 5"/>
    <property type="match status" value="1"/>
</dbReference>
<comment type="caution">
    <text evidence="8">The sequence shown here is derived from an EMBL/GenBank/DDBJ whole genome shotgun (WGS) entry which is preliminary data.</text>
</comment>
<evidence type="ECO:0000256" key="1">
    <source>
        <dbReference type="ARBA" id="ARBA00022574"/>
    </source>
</evidence>
<keyword evidence="1 4" id="KW-0853">WD repeat</keyword>
<feature type="compositionally biased region" description="Polar residues" evidence="5">
    <location>
        <begin position="294"/>
        <end position="304"/>
    </location>
</feature>
<dbReference type="Proteomes" id="UP000320735">
    <property type="component" value="Unassembled WGS sequence"/>
</dbReference>
<keyword evidence="9" id="KW-1185">Reference proteome</keyword>